<name>A0A635R8H8_SALET</name>
<evidence type="ECO:0000313" key="1">
    <source>
        <dbReference type="EMBL" id="EDH8303026.1"/>
    </source>
</evidence>
<accession>A0A635R8H8</accession>
<dbReference type="EMBL" id="AAMIYH010000015">
    <property type="protein sequence ID" value="EDH8303026.1"/>
    <property type="molecule type" value="Genomic_DNA"/>
</dbReference>
<proteinExistence type="predicted"/>
<dbReference type="AlphaFoldDB" id="A0A635R8H8"/>
<gene>
    <name evidence="1" type="ORF">CB695_16265</name>
</gene>
<comment type="caution">
    <text evidence="1">The sequence shown here is derived from an EMBL/GenBank/DDBJ whole genome shotgun (WGS) entry which is preliminary data.</text>
</comment>
<sequence>MLEDFITLKEIIPAPYTSTWKVLHDYTDFLRKHPQTKVETVDPRFSYPEIHNFYAYCKLKGYAENIIYPMMLLNNLEDPMNFTPEITELIVPDAGVVASILSTIVDD</sequence>
<protein>
    <submittedName>
        <fullName evidence="1">Uncharacterized protein</fullName>
    </submittedName>
</protein>
<organism evidence="1">
    <name type="scientific">Salmonella enterica subsp. enterica serovar Chester</name>
    <dbReference type="NCBI Taxonomy" id="149386"/>
    <lineage>
        <taxon>Bacteria</taxon>
        <taxon>Pseudomonadati</taxon>
        <taxon>Pseudomonadota</taxon>
        <taxon>Gammaproteobacteria</taxon>
        <taxon>Enterobacterales</taxon>
        <taxon>Enterobacteriaceae</taxon>
        <taxon>Salmonella</taxon>
    </lineage>
</organism>
<reference evidence="1" key="1">
    <citation type="submission" date="2018-07" db="EMBL/GenBank/DDBJ databases">
        <authorList>
            <person name="Ashton P.M."/>
            <person name="Dallman T."/>
            <person name="Nair S."/>
            <person name="De Pinna E."/>
            <person name="Peters T."/>
            <person name="Grant K."/>
        </authorList>
    </citation>
    <scope>NUCLEOTIDE SEQUENCE</scope>
    <source>
        <strain evidence="1">368335</strain>
    </source>
</reference>